<comment type="similarity">
    <text evidence="15">Belongs to the homoserine dehydrogenase family.</text>
</comment>
<evidence type="ECO:0000256" key="3">
    <source>
        <dbReference type="ARBA" id="ARBA00005062"/>
    </source>
</evidence>
<dbReference type="InterPro" id="IPR029058">
    <property type="entry name" value="AB_hydrolase_fold"/>
</dbReference>
<feature type="domain" description="Serine aminopeptidase S33" evidence="17">
    <location>
        <begin position="166"/>
        <end position="365"/>
    </location>
</feature>
<accession>A0AAP0CME7</accession>
<keyword evidence="19" id="KW-1185">Reference proteome</keyword>
<protein>
    <recommendedName>
        <fullName evidence="5 14">Homoserine dehydrogenase</fullName>
        <ecNumber evidence="5 14">1.1.1.3</ecNumber>
    </recommendedName>
</protein>
<feature type="domain" description="Homoserine dehydrogenase catalytic" evidence="16">
    <location>
        <begin position="815"/>
        <end position="1012"/>
    </location>
</feature>
<evidence type="ECO:0000259" key="16">
    <source>
        <dbReference type="Pfam" id="PF00742"/>
    </source>
</evidence>
<dbReference type="EC" id="1.1.1.3" evidence="5 14"/>
<comment type="caution">
    <text evidence="18">The sequence shown here is derived from an EMBL/GenBank/DDBJ whole genome shotgun (WGS) entry which is preliminary data.</text>
</comment>
<dbReference type="Gene3D" id="3.40.50.720">
    <property type="entry name" value="NAD(P)-binding Rossmann-like Domain"/>
    <property type="match status" value="1"/>
</dbReference>
<evidence type="ECO:0000256" key="6">
    <source>
        <dbReference type="ARBA" id="ARBA00022605"/>
    </source>
</evidence>
<dbReference type="PROSITE" id="PS01042">
    <property type="entry name" value="HOMOSER_DHGENASE"/>
    <property type="match status" value="1"/>
</dbReference>
<dbReference type="Pfam" id="PF12146">
    <property type="entry name" value="Hydrolase_4"/>
    <property type="match status" value="1"/>
</dbReference>
<name>A0AAP0CME7_9ASTR</name>
<dbReference type="SUPFAM" id="SSF51735">
    <property type="entry name" value="NAD(P)-binding Rossmann-fold domains"/>
    <property type="match status" value="1"/>
</dbReference>
<keyword evidence="7" id="KW-0808">Transferase</keyword>
<dbReference type="InterPro" id="IPR036291">
    <property type="entry name" value="NAD(P)-bd_dom_sf"/>
</dbReference>
<keyword evidence="10 14" id="KW-0560">Oxidoreductase</keyword>
<dbReference type="GO" id="GO:0009088">
    <property type="term" value="P:threonine biosynthetic process"/>
    <property type="evidence" value="ECO:0007669"/>
    <property type="project" value="UniProtKB-KW"/>
</dbReference>
<dbReference type="PANTHER" id="PTHR22753:SF40">
    <property type="entry name" value="ACYLGLYCEROL LIPASE"/>
    <property type="match status" value="1"/>
</dbReference>
<evidence type="ECO:0000256" key="2">
    <source>
        <dbReference type="ARBA" id="ARBA00005056"/>
    </source>
</evidence>
<comment type="similarity">
    <text evidence="4">Belongs to the diacylglycerol acyltransferase family.</text>
</comment>
<dbReference type="SUPFAM" id="SSF53474">
    <property type="entry name" value="alpha/beta-Hydrolases"/>
    <property type="match status" value="1"/>
</dbReference>
<reference evidence="18 19" key="1">
    <citation type="submission" date="2024-04" db="EMBL/GenBank/DDBJ databases">
        <title>The reference genome of an endangered Asteraceae, Deinandra increscens subsp. villosa, native to the Central Coast of California.</title>
        <authorList>
            <person name="Guilliams M."/>
            <person name="Hasenstab-Lehman K."/>
            <person name="Meyer R."/>
            <person name="Mcevoy S."/>
        </authorList>
    </citation>
    <scope>NUCLEOTIDE SEQUENCE [LARGE SCALE GENOMIC DNA]</scope>
    <source>
        <tissue evidence="18">Leaf</tissue>
    </source>
</reference>
<evidence type="ECO:0000256" key="1">
    <source>
        <dbReference type="ARBA" id="ARBA00001920"/>
    </source>
</evidence>
<evidence type="ECO:0000256" key="4">
    <source>
        <dbReference type="ARBA" id="ARBA00005420"/>
    </source>
</evidence>
<evidence type="ECO:0000313" key="18">
    <source>
        <dbReference type="EMBL" id="KAK9059404.1"/>
    </source>
</evidence>
<dbReference type="FunFam" id="3.30.360.10:FF:000006">
    <property type="entry name" value="Bifunctional aspartokinase/homoserine dehydrogenase"/>
    <property type="match status" value="1"/>
</dbReference>
<evidence type="ECO:0000256" key="15">
    <source>
        <dbReference type="RuleBase" id="RU004171"/>
    </source>
</evidence>
<evidence type="ECO:0000256" key="9">
    <source>
        <dbReference type="ARBA" id="ARBA00022857"/>
    </source>
</evidence>
<sequence>MMSILVSNSSVPFFTVNENPRLGLHVLAKSLGGGDSVTVPSPKSVSFINRKDIFVASCDDGGKDKGQNGPKGLLEPLWDDGYGTQSLKDYIDIAMSMIKSDGGPPRWFCPLACGKPLNDSPVLLYIPGMDGTGAGLVVHEKALGKVFHVQCLHIPAWDRTSLNGLIQIVEETVKNEQTLSRNKPVYMLGESFGGALALAVAARNPTLDLVLILANPATSYERSVLHPLVAFLRTLPDQYYGTFPYITSFLLGDFVKMATVRKDGTNQRPSLAQLMRHITHDLPLFSVITKIIPKETLRWRIDLVASAAAYANSRLHAVTAQVLVLASGKDNLIPSKNEAQRLSGLLKHCQIRVFEENGHTILMESGVNVLSAIKTTQMYRRSSKHDILNDFLPPSITDFKTTPMDNWWYRLSMGAAMFSTMEDGRIVRGLGGIPDEGPVLLVGNHMLWGFEAFPFVLEFLREKQVVLHALTHPETFAFNVEDEYLMIPYTDILKLFGAIPVSARNLFRLLSRKSYTLLYPGGAREAFHRKGEACKLFWPDKQEFVRMAVKFGATIIPFGVVGEDDISELMIDYDEMKKSPFLNRMVDELNQGRTSVRKGMSGEISKQQLHFPIFLPKQSQTPSQITLKTQNAAITHTPTQRHREIQTKMKNIPIILMGCGGVGRQLLQHIVSCRTLHANKGIHLRVVGVCDSKSFLVTPDVLSTEFDDAFLMDICRTKSDRLSLEKCIDSGKCEASSYSESRRKLTEIAARIGFVLVDCSASSETIAVITQTVNLGCCAVLANKKPLTCSMEEFDKLFLQPRRIRHESTVGAGLPIIAALNRIISSGDDVTAIVGSLSGTLGYVMSEVEDGKPFSEVVKAAKDLGYTEPDPRDDLSGMDVARKCLILARLLGQRIDMSAIKIESLYPNKMGPDMMTLEDFLANGLPLLDKDIEEKVKKASSNGKVLRYVCILQNSTCMVGIHEVPKESASGRLKGSDNVVEIYSRCYKTPLVIQGAGAGNDTTAAGVLADIIDLQDQFP</sequence>
<dbReference type="GO" id="GO:0019432">
    <property type="term" value="P:triglyceride biosynthetic process"/>
    <property type="evidence" value="ECO:0007669"/>
    <property type="project" value="UniProtKB-ARBA"/>
</dbReference>
<evidence type="ECO:0000256" key="7">
    <source>
        <dbReference type="ARBA" id="ARBA00022679"/>
    </source>
</evidence>
<dbReference type="Pfam" id="PF03982">
    <property type="entry name" value="DAGAT"/>
    <property type="match status" value="1"/>
</dbReference>
<evidence type="ECO:0000256" key="10">
    <source>
        <dbReference type="ARBA" id="ARBA00023002"/>
    </source>
</evidence>
<evidence type="ECO:0000256" key="8">
    <source>
        <dbReference type="ARBA" id="ARBA00022697"/>
    </source>
</evidence>
<organism evidence="18 19">
    <name type="scientific">Deinandra increscens subsp. villosa</name>
    <dbReference type="NCBI Taxonomy" id="3103831"/>
    <lineage>
        <taxon>Eukaryota</taxon>
        <taxon>Viridiplantae</taxon>
        <taxon>Streptophyta</taxon>
        <taxon>Embryophyta</taxon>
        <taxon>Tracheophyta</taxon>
        <taxon>Spermatophyta</taxon>
        <taxon>Magnoliopsida</taxon>
        <taxon>eudicotyledons</taxon>
        <taxon>Gunneridae</taxon>
        <taxon>Pentapetalae</taxon>
        <taxon>asterids</taxon>
        <taxon>campanulids</taxon>
        <taxon>Asterales</taxon>
        <taxon>Asteraceae</taxon>
        <taxon>Asteroideae</taxon>
        <taxon>Heliantheae alliance</taxon>
        <taxon>Madieae</taxon>
        <taxon>Madiinae</taxon>
        <taxon>Deinandra</taxon>
    </lineage>
</organism>
<comment type="pathway">
    <text evidence="3 14">Amino-acid biosynthesis; L-methionine biosynthesis via de novo pathway; L-homoserine from L-aspartate: step 3/3.</text>
</comment>
<keyword evidence="6 14" id="KW-0028">Amino-acid biosynthesis</keyword>
<keyword evidence="8 14" id="KW-0791">Threonine biosynthesis</keyword>
<dbReference type="Proteomes" id="UP001408789">
    <property type="component" value="Unassembled WGS sequence"/>
</dbReference>
<dbReference type="PANTHER" id="PTHR22753">
    <property type="entry name" value="TRANSMEMBRANE PROTEIN 68"/>
    <property type="match status" value="1"/>
</dbReference>
<keyword evidence="12" id="KW-0012">Acyltransferase</keyword>
<evidence type="ECO:0000256" key="12">
    <source>
        <dbReference type="ARBA" id="ARBA00023315"/>
    </source>
</evidence>
<proteinExistence type="inferred from homology"/>
<dbReference type="Pfam" id="PF00742">
    <property type="entry name" value="Homoserine_dh"/>
    <property type="match status" value="1"/>
</dbReference>
<comment type="catalytic activity">
    <reaction evidence="13">
        <text>L-homoserine + NADP(+) = L-aspartate 4-semialdehyde + NADPH + H(+)</text>
        <dbReference type="Rhea" id="RHEA:15761"/>
        <dbReference type="ChEBI" id="CHEBI:15378"/>
        <dbReference type="ChEBI" id="CHEBI:57476"/>
        <dbReference type="ChEBI" id="CHEBI:57783"/>
        <dbReference type="ChEBI" id="CHEBI:58349"/>
        <dbReference type="ChEBI" id="CHEBI:537519"/>
        <dbReference type="EC" id="1.1.1.3"/>
    </reaction>
    <physiologicalReaction direction="right-to-left" evidence="13">
        <dbReference type="Rhea" id="RHEA:15763"/>
    </physiologicalReaction>
</comment>
<dbReference type="EMBL" id="JBCNJP010000021">
    <property type="protein sequence ID" value="KAK9059404.1"/>
    <property type="molecule type" value="Genomic_DNA"/>
</dbReference>
<gene>
    <name evidence="18" type="ORF">SSX86_022024</name>
</gene>
<evidence type="ECO:0000256" key="11">
    <source>
        <dbReference type="ARBA" id="ARBA00023167"/>
    </source>
</evidence>
<comment type="pathway">
    <text evidence="2 14">Amino-acid biosynthesis; L-threonine biosynthesis; L-threonine from L-aspartate: step 3/5.</text>
</comment>
<dbReference type="GO" id="GO:0009086">
    <property type="term" value="P:methionine biosynthetic process"/>
    <property type="evidence" value="ECO:0007669"/>
    <property type="project" value="UniProtKB-KW"/>
</dbReference>
<dbReference type="GO" id="GO:0004144">
    <property type="term" value="F:diacylglycerol O-acyltransferase activity"/>
    <property type="evidence" value="ECO:0007669"/>
    <property type="project" value="UniProtKB-ARBA"/>
</dbReference>
<dbReference type="Gene3D" id="3.30.360.10">
    <property type="entry name" value="Dihydrodipicolinate Reductase, domain 2"/>
    <property type="match status" value="1"/>
</dbReference>
<evidence type="ECO:0000313" key="19">
    <source>
        <dbReference type="Proteomes" id="UP001408789"/>
    </source>
</evidence>
<dbReference type="GO" id="GO:0016020">
    <property type="term" value="C:membrane"/>
    <property type="evidence" value="ECO:0007669"/>
    <property type="project" value="TreeGrafter"/>
</dbReference>
<dbReference type="GO" id="GO:0004412">
    <property type="term" value="F:homoserine dehydrogenase activity"/>
    <property type="evidence" value="ECO:0007669"/>
    <property type="project" value="UniProtKB-EC"/>
</dbReference>
<comment type="cofactor">
    <cofactor evidence="1">
        <name>a metal cation</name>
        <dbReference type="ChEBI" id="CHEBI:25213"/>
    </cofactor>
</comment>
<dbReference type="Gene3D" id="3.40.50.1820">
    <property type="entry name" value="alpha/beta hydrolase"/>
    <property type="match status" value="1"/>
</dbReference>
<dbReference type="CDD" id="cd07987">
    <property type="entry name" value="LPLAT_MGAT-like"/>
    <property type="match status" value="1"/>
</dbReference>
<dbReference type="SUPFAM" id="SSF55347">
    <property type="entry name" value="Glyceraldehyde-3-phosphate dehydrogenase-like, C-terminal domain"/>
    <property type="match status" value="1"/>
</dbReference>
<keyword evidence="9 14" id="KW-0521">NADP</keyword>
<dbReference type="AlphaFoldDB" id="A0AAP0CME7"/>
<dbReference type="InterPro" id="IPR022742">
    <property type="entry name" value="Hydrolase_4"/>
</dbReference>
<evidence type="ECO:0000259" key="17">
    <source>
        <dbReference type="Pfam" id="PF12146"/>
    </source>
</evidence>
<evidence type="ECO:0000256" key="14">
    <source>
        <dbReference type="RuleBase" id="RU000579"/>
    </source>
</evidence>
<dbReference type="InterPro" id="IPR007130">
    <property type="entry name" value="DAGAT"/>
</dbReference>
<dbReference type="InterPro" id="IPR019811">
    <property type="entry name" value="HDH_CS"/>
</dbReference>
<keyword evidence="11 14" id="KW-0486">Methionine biosynthesis</keyword>
<evidence type="ECO:0000256" key="5">
    <source>
        <dbReference type="ARBA" id="ARBA00013213"/>
    </source>
</evidence>
<dbReference type="InterPro" id="IPR001342">
    <property type="entry name" value="HDH_cat"/>
</dbReference>
<evidence type="ECO:0000256" key="13">
    <source>
        <dbReference type="ARBA" id="ARBA00048841"/>
    </source>
</evidence>